<dbReference type="eggNOG" id="COG1280">
    <property type="taxonomic scope" value="Bacteria"/>
</dbReference>
<comment type="caution">
    <text evidence="7">The sequence shown here is derived from an EMBL/GenBank/DDBJ whole genome shotgun (WGS) entry which is preliminary data.</text>
</comment>
<dbReference type="AlphaFoldDB" id="S3NTC2"/>
<dbReference type="GO" id="GO:0015171">
    <property type="term" value="F:amino acid transmembrane transporter activity"/>
    <property type="evidence" value="ECO:0007669"/>
    <property type="project" value="TreeGrafter"/>
</dbReference>
<evidence type="ECO:0008006" key="9">
    <source>
        <dbReference type="Google" id="ProtNLM"/>
    </source>
</evidence>
<sequence length="200" mass="22327">MPEFIAVLCITILAVISPGADFAIVTKNSYLYGRHIGILTALGIALAVLVHVSYTLIALHWAFHSIPEILNIIRYIGSVYLIYIGYKTFTQPITSYTTTPPTLSRSQAFKNGFLTNVLNPKTTLFVISTYTQIISTATSLLVSYGLFMSFTHFIWFTIVSLVFSQPTIRQRMLAHQQQINRGIGIILVVLGILLLLSHLY</sequence>
<dbReference type="PANTHER" id="PTHR30086:SF21">
    <property type="entry name" value="TRANSPORT PROTEIN"/>
    <property type="match status" value="1"/>
</dbReference>
<dbReference type="OrthoDB" id="581870at2"/>
<feature type="transmembrane region" description="Helical" evidence="6">
    <location>
        <begin position="141"/>
        <end position="163"/>
    </location>
</feature>
<evidence type="ECO:0000256" key="6">
    <source>
        <dbReference type="SAM" id="Phobius"/>
    </source>
</evidence>
<organism evidence="7 8">
    <name type="scientific">Acinetobacter rudis CIP 110305</name>
    <dbReference type="NCBI Taxonomy" id="421052"/>
    <lineage>
        <taxon>Bacteria</taxon>
        <taxon>Pseudomonadati</taxon>
        <taxon>Pseudomonadota</taxon>
        <taxon>Gammaproteobacteria</taxon>
        <taxon>Moraxellales</taxon>
        <taxon>Moraxellaceae</taxon>
        <taxon>Acinetobacter</taxon>
    </lineage>
</organism>
<dbReference type="RefSeq" id="WP_016654464.1">
    <property type="nucleotide sequence ID" value="NZ_KE340348.1"/>
</dbReference>
<feature type="transmembrane region" description="Helical" evidence="6">
    <location>
        <begin position="32"/>
        <end position="57"/>
    </location>
</feature>
<keyword evidence="2" id="KW-1003">Cell membrane</keyword>
<gene>
    <name evidence="7" type="ORF">F945_00008</name>
</gene>
<protein>
    <recommendedName>
        <fullName evidence="9">Threonine efflux protein</fullName>
    </recommendedName>
</protein>
<dbReference type="PATRIC" id="fig|421052.3.peg.8"/>
<evidence type="ECO:0000256" key="1">
    <source>
        <dbReference type="ARBA" id="ARBA00004651"/>
    </source>
</evidence>
<accession>S3NTC2</accession>
<dbReference type="PANTHER" id="PTHR30086">
    <property type="entry name" value="ARGININE EXPORTER PROTEIN ARGO"/>
    <property type="match status" value="1"/>
</dbReference>
<evidence type="ECO:0000256" key="5">
    <source>
        <dbReference type="ARBA" id="ARBA00023136"/>
    </source>
</evidence>
<dbReference type="InterPro" id="IPR001123">
    <property type="entry name" value="LeuE-type"/>
</dbReference>
<evidence type="ECO:0000256" key="3">
    <source>
        <dbReference type="ARBA" id="ARBA00022692"/>
    </source>
</evidence>
<reference evidence="7 8" key="1">
    <citation type="submission" date="2013-06" db="EMBL/GenBank/DDBJ databases">
        <title>The Genome Sequence of Acinetobacter rudis CIP 110305.</title>
        <authorList>
            <consortium name="The Broad Institute Genome Sequencing Platform"/>
            <consortium name="The Broad Institute Genome Sequencing Center for Infectious Disease"/>
            <person name="Cerqueira G."/>
            <person name="Feldgarden M."/>
            <person name="Courvalin P."/>
            <person name="Perichon B."/>
            <person name="Grillot-Courvalin C."/>
            <person name="Clermont D."/>
            <person name="Rocha E."/>
            <person name="Yoon E.-J."/>
            <person name="Nemec A."/>
            <person name="Young S.K."/>
            <person name="Zeng Q."/>
            <person name="Gargeya S."/>
            <person name="Fitzgerald M."/>
            <person name="Abouelleil A."/>
            <person name="Alvarado L."/>
            <person name="Berlin A.M."/>
            <person name="Chapman S.B."/>
            <person name="Dewar J."/>
            <person name="Goldberg J."/>
            <person name="Griggs A."/>
            <person name="Gujja S."/>
            <person name="Hansen M."/>
            <person name="Howarth C."/>
            <person name="Imamovic A."/>
            <person name="Larimer J."/>
            <person name="McCowan C."/>
            <person name="Murphy C."/>
            <person name="Pearson M."/>
            <person name="Priest M."/>
            <person name="Roberts A."/>
            <person name="Saif S."/>
            <person name="Shea T."/>
            <person name="Sykes S."/>
            <person name="Wortman J."/>
            <person name="Nusbaum C."/>
            <person name="Birren B."/>
        </authorList>
    </citation>
    <scope>NUCLEOTIDE SEQUENCE [LARGE SCALE GENOMIC DNA]</scope>
    <source>
        <strain evidence="7 8">CIP 110305</strain>
    </source>
</reference>
<evidence type="ECO:0000313" key="7">
    <source>
        <dbReference type="EMBL" id="EPF81678.1"/>
    </source>
</evidence>
<dbReference type="Proteomes" id="UP000014568">
    <property type="component" value="Unassembled WGS sequence"/>
</dbReference>
<feature type="transmembrane region" description="Helical" evidence="6">
    <location>
        <begin position="69"/>
        <end position="86"/>
    </location>
</feature>
<evidence type="ECO:0000313" key="8">
    <source>
        <dbReference type="Proteomes" id="UP000014568"/>
    </source>
</evidence>
<name>S3NTC2_9GAMM</name>
<dbReference type="HOGENOM" id="CLU_079569_0_1_6"/>
<evidence type="ECO:0000256" key="4">
    <source>
        <dbReference type="ARBA" id="ARBA00022989"/>
    </source>
</evidence>
<keyword evidence="4 6" id="KW-1133">Transmembrane helix</keyword>
<feature type="transmembrane region" description="Helical" evidence="6">
    <location>
        <begin position="183"/>
        <end position="199"/>
    </location>
</feature>
<proteinExistence type="predicted"/>
<comment type="subcellular location">
    <subcellularLocation>
        <location evidence="1">Cell membrane</location>
        <topology evidence="1">Multi-pass membrane protein</topology>
    </subcellularLocation>
</comment>
<keyword evidence="8" id="KW-1185">Reference proteome</keyword>
<dbReference type="Pfam" id="PF01810">
    <property type="entry name" value="LysE"/>
    <property type="match status" value="1"/>
</dbReference>
<keyword evidence="3 6" id="KW-0812">Transmembrane</keyword>
<dbReference type="EMBL" id="ATGI01000001">
    <property type="protein sequence ID" value="EPF81678.1"/>
    <property type="molecule type" value="Genomic_DNA"/>
</dbReference>
<dbReference type="GO" id="GO:0005886">
    <property type="term" value="C:plasma membrane"/>
    <property type="evidence" value="ECO:0007669"/>
    <property type="project" value="UniProtKB-SubCell"/>
</dbReference>
<dbReference type="STRING" id="632955.GCA_000829675_00587"/>
<keyword evidence="5 6" id="KW-0472">Membrane</keyword>
<evidence type="ECO:0000256" key="2">
    <source>
        <dbReference type="ARBA" id="ARBA00022475"/>
    </source>
</evidence>